<evidence type="ECO:0000256" key="15">
    <source>
        <dbReference type="ARBA" id="ARBA00023136"/>
    </source>
</evidence>
<keyword evidence="8" id="KW-0336">GPI-anchor</keyword>
<evidence type="ECO:0000256" key="8">
    <source>
        <dbReference type="ARBA" id="ARBA00022622"/>
    </source>
</evidence>
<dbReference type="Gene3D" id="1.10.390.10">
    <property type="entry name" value="Neutral Protease Domain 2"/>
    <property type="match status" value="1"/>
</dbReference>
<dbReference type="FunFam" id="2.60.40.1910:FF:000008">
    <property type="entry name" value="Aminopeptidase"/>
    <property type="match status" value="1"/>
</dbReference>
<dbReference type="Proteomes" id="UP001381693">
    <property type="component" value="Unassembled WGS sequence"/>
</dbReference>
<keyword evidence="7" id="KW-1003">Cell membrane</keyword>
<evidence type="ECO:0000256" key="16">
    <source>
        <dbReference type="ARBA" id="ARBA00023157"/>
    </source>
</evidence>
<accession>A0AAN8X2E4</accession>
<organism evidence="19 20">
    <name type="scientific">Halocaridina rubra</name>
    <name type="common">Hawaiian red shrimp</name>
    <dbReference type="NCBI Taxonomy" id="373956"/>
    <lineage>
        <taxon>Eukaryota</taxon>
        <taxon>Metazoa</taxon>
        <taxon>Ecdysozoa</taxon>
        <taxon>Arthropoda</taxon>
        <taxon>Crustacea</taxon>
        <taxon>Multicrustacea</taxon>
        <taxon>Malacostraca</taxon>
        <taxon>Eumalacostraca</taxon>
        <taxon>Eucarida</taxon>
        <taxon>Decapoda</taxon>
        <taxon>Pleocyemata</taxon>
        <taxon>Caridea</taxon>
        <taxon>Atyoidea</taxon>
        <taxon>Atyidae</taxon>
        <taxon>Halocaridina</taxon>
    </lineage>
</organism>
<dbReference type="AlphaFoldDB" id="A0AAN8X2E4"/>
<reference evidence="19 20" key="1">
    <citation type="submission" date="2023-11" db="EMBL/GenBank/DDBJ databases">
        <title>Halocaridina rubra genome assembly.</title>
        <authorList>
            <person name="Smith C."/>
        </authorList>
    </citation>
    <scope>NUCLEOTIDE SEQUENCE [LARGE SCALE GENOMIC DNA]</scope>
    <source>
        <strain evidence="19">EP-1</strain>
        <tissue evidence="19">Whole</tissue>
    </source>
</reference>
<keyword evidence="16" id="KW-1015">Disulfide bond</keyword>
<keyword evidence="20" id="KW-1185">Reference proteome</keyword>
<proteinExistence type="inferred from homology"/>
<evidence type="ECO:0000313" key="19">
    <source>
        <dbReference type="EMBL" id="KAK7075272.1"/>
    </source>
</evidence>
<dbReference type="Pfam" id="PF11838">
    <property type="entry name" value="ERAP1_C"/>
    <property type="match status" value="1"/>
</dbReference>
<evidence type="ECO:0000256" key="6">
    <source>
        <dbReference type="ARBA" id="ARBA00015611"/>
    </source>
</evidence>
<dbReference type="GO" id="GO:0042277">
    <property type="term" value="F:peptide binding"/>
    <property type="evidence" value="ECO:0007669"/>
    <property type="project" value="TreeGrafter"/>
</dbReference>
<dbReference type="GO" id="GO:0005737">
    <property type="term" value="C:cytoplasm"/>
    <property type="evidence" value="ECO:0007669"/>
    <property type="project" value="TreeGrafter"/>
</dbReference>
<dbReference type="InterPro" id="IPR024571">
    <property type="entry name" value="ERAP1-like_C_dom"/>
</dbReference>
<evidence type="ECO:0000256" key="13">
    <source>
        <dbReference type="ARBA" id="ARBA00022833"/>
    </source>
</evidence>
<dbReference type="InterPro" id="IPR050344">
    <property type="entry name" value="Peptidase_M1_aminopeptidases"/>
</dbReference>
<keyword evidence="15" id="KW-0472">Membrane</keyword>
<gene>
    <name evidence="19" type="ORF">SK128_014552</name>
</gene>
<evidence type="ECO:0000256" key="3">
    <source>
        <dbReference type="ARBA" id="ARBA00004609"/>
    </source>
</evidence>
<dbReference type="GO" id="GO:0005615">
    <property type="term" value="C:extracellular space"/>
    <property type="evidence" value="ECO:0007669"/>
    <property type="project" value="TreeGrafter"/>
</dbReference>
<evidence type="ECO:0000256" key="7">
    <source>
        <dbReference type="ARBA" id="ARBA00022475"/>
    </source>
</evidence>
<evidence type="ECO:0000256" key="11">
    <source>
        <dbReference type="ARBA" id="ARBA00022729"/>
    </source>
</evidence>
<dbReference type="GO" id="GO:0008270">
    <property type="term" value="F:zinc ion binding"/>
    <property type="evidence" value="ECO:0007669"/>
    <property type="project" value="TreeGrafter"/>
</dbReference>
<name>A0AAN8X2E4_HALRR</name>
<dbReference type="GO" id="GO:0005886">
    <property type="term" value="C:plasma membrane"/>
    <property type="evidence" value="ECO:0007669"/>
    <property type="project" value="UniProtKB-SubCell"/>
</dbReference>
<dbReference type="InterPro" id="IPR027268">
    <property type="entry name" value="Peptidase_M4/M1_CTD_sf"/>
</dbReference>
<keyword evidence="10" id="KW-0479">Metal-binding</keyword>
<keyword evidence="9" id="KW-0645">Protease</keyword>
<keyword evidence="13" id="KW-0862">Zinc</keyword>
<comment type="caution">
    <text evidence="19">The sequence shown here is derived from an EMBL/GenBank/DDBJ whole genome shotgun (WGS) entry which is preliminary data.</text>
</comment>
<evidence type="ECO:0000256" key="12">
    <source>
        <dbReference type="ARBA" id="ARBA00022801"/>
    </source>
</evidence>
<dbReference type="FunFam" id="1.25.50.20:FF:000001">
    <property type="entry name" value="Aminopeptidase"/>
    <property type="match status" value="1"/>
</dbReference>
<dbReference type="EC" id="3.4.11.2" evidence="5"/>
<evidence type="ECO:0000313" key="20">
    <source>
        <dbReference type="Proteomes" id="UP001381693"/>
    </source>
</evidence>
<evidence type="ECO:0000256" key="1">
    <source>
        <dbReference type="ARBA" id="ARBA00000098"/>
    </source>
</evidence>
<dbReference type="GO" id="GO:0098552">
    <property type="term" value="C:side of membrane"/>
    <property type="evidence" value="ECO:0007669"/>
    <property type="project" value="UniProtKB-KW"/>
</dbReference>
<comment type="catalytic activity">
    <reaction evidence="1">
        <text>Release of an N-terminal amino acid, Xaa-|-Yaa- from a peptide, amide or arylamide. Xaa is preferably Ala, but may be most amino acids including Pro (slow action). When a terminal hydrophobic residue is followed by a prolyl residue, the two may be released as an intact Xaa-Pro dipeptide.</text>
        <dbReference type="EC" id="3.4.11.2"/>
    </reaction>
</comment>
<evidence type="ECO:0000256" key="10">
    <source>
        <dbReference type="ARBA" id="ARBA00022723"/>
    </source>
</evidence>
<keyword evidence="17" id="KW-0325">Glycoprotein</keyword>
<evidence type="ECO:0000259" key="18">
    <source>
        <dbReference type="Pfam" id="PF11838"/>
    </source>
</evidence>
<feature type="domain" description="ERAP1-like C-terminal" evidence="18">
    <location>
        <begin position="125"/>
        <end position="447"/>
    </location>
</feature>
<dbReference type="Gene3D" id="1.25.50.20">
    <property type="match status" value="1"/>
</dbReference>
<dbReference type="GO" id="GO:0016285">
    <property type="term" value="F:alanyl aminopeptidase activity"/>
    <property type="evidence" value="ECO:0007669"/>
    <property type="project" value="UniProtKB-EC"/>
</dbReference>
<evidence type="ECO:0000256" key="4">
    <source>
        <dbReference type="ARBA" id="ARBA00010136"/>
    </source>
</evidence>
<protein>
    <recommendedName>
        <fullName evidence="6">Aminopeptidase N</fullName>
        <ecNumber evidence="5">3.4.11.2</ecNumber>
    </recommendedName>
</protein>
<dbReference type="EMBL" id="JAXCGZ010011335">
    <property type="protein sequence ID" value="KAK7075272.1"/>
    <property type="molecule type" value="Genomic_DNA"/>
</dbReference>
<comment type="subcellular location">
    <subcellularLocation>
        <location evidence="3">Cell membrane</location>
        <topology evidence="3">Lipid-anchor</topology>
        <topology evidence="3">GPI-anchor</topology>
    </subcellularLocation>
</comment>
<dbReference type="SUPFAM" id="SSF55486">
    <property type="entry name" value="Metalloproteases ('zincins'), catalytic domain"/>
    <property type="match status" value="1"/>
</dbReference>
<dbReference type="PANTHER" id="PTHR11533:SF294">
    <property type="entry name" value="THYROTROPIN-RELEASING HORMONE-DEGRADING ECTOENZYME"/>
    <property type="match status" value="1"/>
</dbReference>
<sequence length="476" mass="55334">MELLKCYRSYKNADQDDLWRYMTVAAHQDGSLPKEITVKTIMDTWTLQEGFPVINVKRDSNTTAEVTQNRFLFGEEENESTYTWWIPITFTTKNRHSFRHTRAQTWLSSHADHVTVTGLPPHQNWIIVNLQMTGYYRVNYDDYNWSLLAYQLQQDHEVIHVTNRAQIIDDALNLARAGLLSYNFAMNITRYLASERSYVAWKAAFLNLNFLHDMFWHTASYVALKDYFLTIIEPIYESLGFEDKTEDSLQTQLLRMEIVHWACHLGHSQCVNQSRHLFQQWMADPENFSVPSNVAESVYCTAVNQGAQVEWEFLWSQFHRTGKAHRKQAMGKALGCASQTWLLARYLEAAMHTQSGLRRQDLSHVFKAVANSDVGSYLAWNFLRQHLKKITSYLGGDFSSVARIIEATTKHFNTKQQLTQLEELREEAQSLGHLPERSVDQAIDAAKNNVMWKKQNFYDIIRWLNQLGFSHALSPS</sequence>
<keyword evidence="12" id="KW-0378">Hydrolase</keyword>
<evidence type="ECO:0000256" key="2">
    <source>
        <dbReference type="ARBA" id="ARBA00001947"/>
    </source>
</evidence>
<evidence type="ECO:0000256" key="14">
    <source>
        <dbReference type="ARBA" id="ARBA00023049"/>
    </source>
</evidence>
<dbReference type="GO" id="GO:0043171">
    <property type="term" value="P:peptide catabolic process"/>
    <property type="evidence" value="ECO:0007669"/>
    <property type="project" value="TreeGrafter"/>
</dbReference>
<dbReference type="GO" id="GO:0006508">
    <property type="term" value="P:proteolysis"/>
    <property type="evidence" value="ECO:0007669"/>
    <property type="project" value="UniProtKB-KW"/>
</dbReference>
<keyword evidence="14" id="KW-0482">Metalloprotease</keyword>
<comment type="similarity">
    <text evidence="4">Belongs to the peptidase M1 family.</text>
</comment>
<comment type="cofactor">
    <cofactor evidence="2">
        <name>Zn(2+)</name>
        <dbReference type="ChEBI" id="CHEBI:29105"/>
    </cofactor>
</comment>
<dbReference type="Gene3D" id="2.60.40.1910">
    <property type="match status" value="1"/>
</dbReference>
<dbReference type="GO" id="GO:0070006">
    <property type="term" value="F:metalloaminopeptidase activity"/>
    <property type="evidence" value="ECO:0007669"/>
    <property type="project" value="TreeGrafter"/>
</dbReference>
<evidence type="ECO:0000256" key="5">
    <source>
        <dbReference type="ARBA" id="ARBA00012564"/>
    </source>
</evidence>
<keyword evidence="8" id="KW-0449">Lipoprotein</keyword>
<dbReference type="PANTHER" id="PTHR11533">
    <property type="entry name" value="PROTEASE M1 ZINC METALLOPROTEASE"/>
    <property type="match status" value="1"/>
</dbReference>
<keyword evidence="11" id="KW-0732">Signal</keyword>
<evidence type="ECO:0000256" key="17">
    <source>
        <dbReference type="ARBA" id="ARBA00023180"/>
    </source>
</evidence>
<evidence type="ECO:0000256" key="9">
    <source>
        <dbReference type="ARBA" id="ARBA00022670"/>
    </source>
</evidence>